<protein>
    <submittedName>
        <fullName evidence="14 15">Uncharacterized protein LOC105234162 isoform X1</fullName>
    </submittedName>
</protein>
<dbReference type="InterPro" id="IPR014729">
    <property type="entry name" value="Rossmann-like_a/b/a_fold"/>
</dbReference>
<comment type="pathway">
    <text evidence="2">Cofactor biosynthesis; NAD(+) biosynthesis; deamido-NAD(+) from nicotinate D-ribonucleotide: step 1/1.</text>
</comment>
<proteinExistence type="inferred from homology"/>
<dbReference type="CDD" id="cd09286">
    <property type="entry name" value="NMNAT_Eukarya"/>
    <property type="match status" value="3"/>
</dbReference>
<evidence type="ECO:0000256" key="6">
    <source>
        <dbReference type="ARBA" id="ARBA00022695"/>
    </source>
</evidence>
<dbReference type="Pfam" id="PF01467">
    <property type="entry name" value="CTP_transf_like"/>
    <property type="match status" value="3"/>
</dbReference>
<evidence type="ECO:0000256" key="11">
    <source>
        <dbReference type="SAM" id="MobiDB-lite"/>
    </source>
</evidence>
<keyword evidence="9" id="KW-0520">NAD</keyword>
<keyword evidence="5" id="KW-0808">Transferase</keyword>
<evidence type="ECO:0000313" key="16">
    <source>
        <dbReference type="RefSeq" id="XP_049303389.1"/>
    </source>
</evidence>
<evidence type="ECO:0000256" key="2">
    <source>
        <dbReference type="ARBA" id="ARBA00005019"/>
    </source>
</evidence>
<keyword evidence="8" id="KW-0067">ATP-binding</keyword>
<keyword evidence="4" id="KW-0662">Pyridine nucleotide biosynthesis</keyword>
<evidence type="ECO:0000256" key="9">
    <source>
        <dbReference type="ARBA" id="ARBA00023027"/>
    </source>
</evidence>
<comment type="similarity">
    <text evidence="3">Belongs to the eukaryotic NMN adenylyltransferase family.</text>
</comment>
<feature type="region of interest" description="Disordered" evidence="11">
    <location>
        <begin position="820"/>
        <end position="843"/>
    </location>
</feature>
<comment type="pathway">
    <text evidence="1">Cofactor biosynthesis; NAD(+) biosynthesis; NAD(+) from nicotinamide D-ribonucleotide: step 1/1.</text>
</comment>
<dbReference type="RefSeq" id="XP_049303388.1">
    <property type="nucleotide sequence ID" value="XM_049447431.1"/>
</dbReference>
<evidence type="ECO:0000256" key="8">
    <source>
        <dbReference type="ARBA" id="ARBA00022840"/>
    </source>
</evidence>
<sequence length="843" mass="95555">MSTIIEDEQMNNQRVLPRIVLIACGSFSPPTPMHFRMFDIARDFYKTQGTHHVIGGIVSPTHDSYQKKGLVAGTHRFAMLKLALQSSTWIKPSDWEIQQSEWSRTISVLQYHQNHMNNYINSPLDSDKNGTLPGWMPPGLRERQDGVQLKLLCGADLLESFAVPGLWADKDIEDIVGNHGLVVISRYGSNPEKFIFESDMLTKYQKHITLITNWVPNEVSSTIIRRLISRDQSVKYLLDDRVIDYIQMQGLFNCKTPTNIMSTIIEDEQMNNQRILPRIVLIACGSFSPPTPMHLSMFEIARDYFKTQGTHDVIGGIVSPTHDSYQKKGLVAGTHRFAMLKLALQSSTWIKPSDWEIQQSEWSRTISVLQYHQNYMNNYINSPLENNMNGTLPGWMPPGLRERQDGVQLKLLCGADLLESFAVPGLWADKDIEDIVGNHGLVVISRCGSNPEKFIFESDMLTKYQKHITLITNWVPNEMSSTLTRRLISRDQSVKYLLDDRVIDYIQMQGLFNCKTPTTIIEDEQMNNQRIVLIACGSFSPPTPMHLSMIEIARNYFKTQGTHEVIGGIVSPTHDSYEKEGLVAGTHRFAMLKLALQSSTWIKPSDWEIQQSEWSRTISVLQYHQNYMNNYINSLESDINGTLPGWMPPGLRERQDGVQLKLLCGADLLESFAVPGLWADKDIEDIVCNHGLVVISRYGSNPEKFILESDMLKKYQKHITLITNWVPNEVSSTIIRSLISRDQSVKYLLDDRVIDYIQMQGLFNCKTFNLDNRKPSSMNVFCCGGNENIAAAKKLLPSRNGPGQVVQVVTSEKGTKVATEIQRAGSGWDESDAKKKKTDAVNV</sequence>
<feature type="domain" description="Cytidyltransferase-like" evidence="12">
    <location>
        <begin position="282"/>
        <end position="486"/>
    </location>
</feature>
<comment type="catalytic activity">
    <reaction evidence="10">
        <text>nicotinate beta-D-ribonucleotide + ATP + H(+) = deamido-NAD(+) + diphosphate</text>
        <dbReference type="Rhea" id="RHEA:22860"/>
        <dbReference type="ChEBI" id="CHEBI:15378"/>
        <dbReference type="ChEBI" id="CHEBI:30616"/>
        <dbReference type="ChEBI" id="CHEBI:33019"/>
        <dbReference type="ChEBI" id="CHEBI:57502"/>
        <dbReference type="ChEBI" id="CHEBI:58437"/>
        <dbReference type="EC" id="2.7.7.18"/>
    </reaction>
</comment>
<dbReference type="NCBIfam" id="TIGR00482">
    <property type="entry name" value="nicotinate (nicotinamide) nucleotide adenylyltransferase"/>
    <property type="match status" value="3"/>
</dbReference>
<feature type="domain" description="Cytidyltransferase-like" evidence="12">
    <location>
        <begin position="22"/>
        <end position="226"/>
    </location>
</feature>
<evidence type="ECO:0000256" key="1">
    <source>
        <dbReference type="ARBA" id="ARBA00004658"/>
    </source>
</evidence>
<evidence type="ECO:0000256" key="7">
    <source>
        <dbReference type="ARBA" id="ARBA00022741"/>
    </source>
</evidence>
<evidence type="ECO:0000256" key="3">
    <source>
        <dbReference type="ARBA" id="ARBA00007064"/>
    </source>
</evidence>
<dbReference type="Proteomes" id="UP001652620">
    <property type="component" value="Chromosome 2"/>
</dbReference>
<accession>A0ABM3J2C8</accession>
<dbReference type="InterPro" id="IPR004821">
    <property type="entry name" value="Cyt_trans-like"/>
</dbReference>
<dbReference type="InterPro" id="IPR005248">
    <property type="entry name" value="NadD/NMNAT"/>
</dbReference>
<evidence type="ECO:0000313" key="14">
    <source>
        <dbReference type="RefSeq" id="XP_049303387.1"/>
    </source>
</evidence>
<keyword evidence="7" id="KW-0547">Nucleotide-binding</keyword>
<keyword evidence="13" id="KW-1185">Reference proteome</keyword>
<evidence type="ECO:0000256" key="10">
    <source>
        <dbReference type="ARBA" id="ARBA00048721"/>
    </source>
</evidence>
<dbReference type="RefSeq" id="XP_049303387.1">
    <property type="nucleotide sequence ID" value="XM_049447430.1"/>
</dbReference>
<evidence type="ECO:0000313" key="13">
    <source>
        <dbReference type="Proteomes" id="UP001652620"/>
    </source>
</evidence>
<dbReference type="GeneID" id="105234162"/>
<dbReference type="PANTHER" id="PTHR12039">
    <property type="entry name" value="NICOTINAMIDE MONONUCLEOTIDE ADENYLYLTRANSFERASE"/>
    <property type="match status" value="1"/>
</dbReference>
<gene>
    <name evidence="14 15 16" type="primary">LOC105234162</name>
</gene>
<dbReference type="InterPro" id="IPR045094">
    <property type="entry name" value="NMNAT_euk"/>
</dbReference>
<evidence type="ECO:0000313" key="15">
    <source>
        <dbReference type="RefSeq" id="XP_049303388.1"/>
    </source>
</evidence>
<dbReference type="Gene3D" id="3.40.50.620">
    <property type="entry name" value="HUPs"/>
    <property type="match status" value="3"/>
</dbReference>
<reference evidence="13 14" key="1">
    <citation type="submission" date="2025-05" db="UniProtKB">
        <authorList>
            <consortium name="RefSeq"/>
        </authorList>
    </citation>
    <scope>NUCLEOTIDE SEQUENCE [LARGE SCALE GENOMIC DNA]</scope>
    <source>
        <tissue evidence="14 15">Adult</tissue>
    </source>
</reference>
<keyword evidence="6" id="KW-0548">Nucleotidyltransferase</keyword>
<feature type="domain" description="Cytidyltransferase-like" evidence="12">
    <location>
        <begin position="534"/>
        <end position="736"/>
    </location>
</feature>
<evidence type="ECO:0000256" key="5">
    <source>
        <dbReference type="ARBA" id="ARBA00022679"/>
    </source>
</evidence>
<evidence type="ECO:0000256" key="4">
    <source>
        <dbReference type="ARBA" id="ARBA00022642"/>
    </source>
</evidence>
<evidence type="ECO:0000259" key="12">
    <source>
        <dbReference type="Pfam" id="PF01467"/>
    </source>
</evidence>
<dbReference type="RefSeq" id="XP_049303389.1">
    <property type="nucleotide sequence ID" value="XM_049447432.1"/>
</dbReference>
<dbReference type="InterPro" id="IPR051182">
    <property type="entry name" value="Euk_NMN_adenylyltrnsfrase"/>
</dbReference>
<dbReference type="SUPFAM" id="SSF52374">
    <property type="entry name" value="Nucleotidylyl transferase"/>
    <property type="match status" value="3"/>
</dbReference>
<name>A0ABM3J2C8_BACDO</name>
<dbReference type="PANTHER" id="PTHR12039:SF0">
    <property type="entry name" value="NICOTINAMIDE-NUCLEOTIDE ADENYLYLTRANSFERASE"/>
    <property type="match status" value="1"/>
</dbReference>
<organism evidence="13 16">
    <name type="scientific">Bactrocera dorsalis</name>
    <name type="common">Oriental fruit fly</name>
    <name type="synonym">Dacus dorsalis</name>
    <dbReference type="NCBI Taxonomy" id="27457"/>
    <lineage>
        <taxon>Eukaryota</taxon>
        <taxon>Metazoa</taxon>
        <taxon>Ecdysozoa</taxon>
        <taxon>Arthropoda</taxon>
        <taxon>Hexapoda</taxon>
        <taxon>Insecta</taxon>
        <taxon>Pterygota</taxon>
        <taxon>Neoptera</taxon>
        <taxon>Endopterygota</taxon>
        <taxon>Diptera</taxon>
        <taxon>Brachycera</taxon>
        <taxon>Muscomorpha</taxon>
        <taxon>Tephritoidea</taxon>
        <taxon>Tephritidae</taxon>
        <taxon>Bactrocera</taxon>
        <taxon>Bactrocera</taxon>
    </lineage>
</organism>